<dbReference type="PANTHER" id="PTHR33317:SF4">
    <property type="entry name" value="POLYNUCLEOTIDYL TRANSFERASE, RIBONUCLEASE H-LIKE SUPERFAMILY PROTEIN"/>
    <property type="match status" value="1"/>
</dbReference>
<dbReference type="HAMAP" id="MF_00651">
    <property type="entry name" value="Nuclease_YqgF"/>
    <property type="match status" value="1"/>
</dbReference>
<dbReference type="GO" id="GO:0000967">
    <property type="term" value="P:rRNA 5'-end processing"/>
    <property type="evidence" value="ECO:0007669"/>
    <property type="project" value="TreeGrafter"/>
</dbReference>
<dbReference type="SUPFAM" id="SSF53098">
    <property type="entry name" value="Ribonuclease H-like"/>
    <property type="match status" value="1"/>
</dbReference>
<keyword evidence="3" id="KW-0540">Nuclease</keyword>
<dbReference type="InterPro" id="IPR006641">
    <property type="entry name" value="YqgF/RNaseH-like_dom"/>
</dbReference>
<accession>A0A1W1BVL4</accession>
<organism evidence="6">
    <name type="scientific">hydrothermal vent metagenome</name>
    <dbReference type="NCBI Taxonomy" id="652676"/>
    <lineage>
        <taxon>unclassified sequences</taxon>
        <taxon>metagenomes</taxon>
        <taxon>ecological metagenomes</taxon>
    </lineage>
</organism>
<dbReference type="Pfam" id="PF03652">
    <property type="entry name" value="RuvX"/>
    <property type="match status" value="1"/>
</dbReference>
<feature type="domain" description="YqgF/RNase H-like" evidence="5">
    <location>
        <begin position="1"/>
        <end position="97"/>
    </location>
</feature>
<evidence type="ECO:0000256" key="2">
    <source>
        <dbReference type="ARBA" id="ARBA00022517"/>
    </source>
</evidence>
<dbReference type="NCBIfam" id="NF001026">
    <property type="entry name" value="PRK00109.2-2"/>
    <property type="match status" value="1"/>
</dbReference>
<dbReference type="PANTHER" id="PTHR33317">
    <property type="entry name" value="POLYNUCLEOTIDYL TRANSFERASE, RIBONUCLEASE H-LIKE SUPERFAMILY PROTEIN"/>
    <property type="match status" value="1"/>
</dbReference>
<gene>
    <name evidence="6" type="ORF">MNB_SV-9-675</name>
</gene>
<evidence type="ECO:0000256" key="1">
    <source>
        <dbReference type="ARBA" id="ARBA00022490"/>
    </source>
</evidence>
<reference evidence="6" key="1">
    <citation type="submission" date="2016-10" db="EMBL/GenBank/DDBJ databases">
        <authorList>
            <person name="de Groot N.N."/>
        </authorList>
    </citation>
    <scope>NUCLEOTIDE SEQUENCE</scope>
</reference>
<sequence length="130" mass="14981">MKYACIDVGLKRIGLALCLDEKIVMPQVAILRKNRKQASNEVKQFIIKWKIETLIVGLPKDGSSSEEMERRIKHFVSLIDADIPIIYQDEQGSSFEAKEIMKGEIKYKRDGRLDSIASKIILERFLDRVK</sequence>
<dbReference type="Gene3D" id="3.30.420.140">
    <property type="entry name" value="YqgF/RNase H-like domain"/>
    <property type="match status" value="1"/>
</dbReference>
<keyword evidence="4" id="KW-0378">Hydrolase</keyword>
<keyword evidence="1" id="KW-0963">Cytoplasm</keyword>
<dbReference type="EMBL" id="FPHG01000033">
    <property type="protein sequence ID" value="SFV57553.1"/>
    <property type="molecule type" value="Genomic_DNA"/>
</dbReference>
<dbReference type="CDD" id="cd16964">
    <property type="entry name" value="YqgF"/>
    <property type="match status" value="1"/>
</dbReference>
<keyword evidence="2" id="KW-0690">Ribosome biogenesis</keyword>
<evidence type="ECO:0000259" key="5">
    <source>
        <dbReference type="SMART" id="SM00732"/>
    </source>
</evidence>
<dbReference type="SMART" id="SM00732">
    <property type="entry name" value="YqgFc"/>
    <property type="match status" value="1"/>
</dbReference>
<evidence type="ECO:0000256" key="3">
    <source>
        <dbReference type="ARBA" id="ARBA00022722"/>
    </source>
</evidence>
<dbReference type="GO" id="GO:0016787">
    <property type="term" value="F:hydrolase activity"/>
    <property type="evidence" value="ECO:0007669"/>
    <property type="project" value="UniProtKB-KW"/>
</dbReference>
<dbReference type="InterPro" id="IPR012337">
    <property type="entry name" value="RNaseH-like_sf"/>
</dbReference>
<protein>
    <submittedName>
        <fullName evidence="6">Putative Holliday junction resolvase YggF</fullName>
    </submittedName>
</protein>
<dbReference type="NCBIfam" id="TIGR00250">
    <property type="entry name" value="RNAse_H_YqgF"/>
    <property type="match status" value="1"/>
</dbReference>
<dbReference type="InterPro" id="IPR005227">
    <property type="entry name" value="YqgF"/>
</dbReference>
<evidence type="ECO:0000256" key="4">
    <source>
        <dbReference type="ARBA" id="ARBA00022801"/>
    </source>
</evidence>
<dbReference type="GO" id="GO:0005829">
    <property type="term" value="C:cytosol"/>
    <property type="evidence" value="ECO:0007669"/>
    <property type="project" value="TreeGrafter"/>
</dbReference>
<name>A0A1W1BVL4_9ZZZZ</name>
<proteinExistence type="inferred from homology"/>
<dbReference type="InterPro" id="IPR037027">
    <property type="entry name" value="YqgF/RNaseH-like_dom_sf"/>
</dbReference>
<evidence type="ECO:0000313" key="6">
    <source>
        <dbReference type="EMBL" id="SFV57553.1"/>
    </source>
</evidence>
<dbReference type="AlphaFoldDB" id="A0A1W1BVL4"/>
<dbReference type="GO" id="GO:0004518">
    <property type="term" value="F:nuclease activity"/>
    <property type="evidence" value="ECO:0007669"/>
    <property type="project" value="UniProtKB-KW"/>
</dbReference>